<feature type="transmembrane region" description="Helical" evidence="1">
    <location>
        <begin position="91"/>
        <end position="107"/>
    </location>
</feature>
<keyword evidence="1" id="KW-0812">Transmembrane</keyword>
<dbReference type="EMBL" id="CP104064">
    <property type="protein sequence ID" value="WAH35897.1"/>
    <property type="molecule type" value="Genomic_DNA"/>
</dbReference>
<feature type="transmembrane region" description="Helical" evidence="1">
    <location>
        <begin position="9"/>
        <end position="26"/>
    </location>
</feature>
<name>A0ABY6YZ84_9BACL</name>
<feature type="transmembrane region" description="Helical" evidence="1">
    <location>
        <begin position="32"/>
        <end position="59"/>
    </location>
</feature>
<evidence type="ECO:0000313" key="3">
    <source>
        <dbReference type="Proteomes" id="UP001164803"/>
    </source>
</evidence>
<dbReference type="Pfam" id="PF09819">
    <property type="entry name" value="ABC_cobalt"/>
    <property type="match status" value="1"/>
</dbReference>
<dbReference type="Proteomes" id="UP001164803">
    <property type="component" value="Chromosome"/>
</dbReference>
<dbReference type="PIRSF" id="PIRSF037394">
    <property type="entry name" value="ABC_thiamine-permease_YkoE_prd"/>
    <property type="match status" value="1"/>
</dbReference>
<reference evidence="2" key="1">
    <citation type="submission" date="2022-08" db="EMBL/GenBank/DDBJ databases">
        <title>Alicyclobacillus dauci DSM2870, complete genome.</title>
        <authorList>
            <person name="Wang Q."/>
            <person name="Cai R."/>
            <person name="Wang Z."/>
        </authorList>
    </citation>
    <scope>NUCLEOTIDE SEQUENCE</scope>
    <source>
        <strain evidence="2">DSM 28700</strain>
    </source>
</reference>
<evidence type="ECO:0000313" key="2">
    <source>
        <dbReference type="EMBL" id="WAH35897.1"/>
    </source>
</evidence>
<keyword evidence="1" id="KW-0472">Membrane</keyword>
<organism evidence="2 3">
    <name type="scientific">Alicyclobacillus dauci</name>
    <dbReference type="NCBI Taxonomy" id="1475485"/>
    <lineage>
        <taxon>Bacteria</taxon>
        <taxon>Bacillati</taxon>
        <taxon>Bacillota</taxon>
        <taxon>Bacilli</taxon>
        <taxon>Bacillales</taxon>
        <taxon>Alicyclobacillaceae</taxon>
        <taxon>Alicyclobacillus</taxon>
    </lineage>
</organism>
<keyword evidence="3" id="KW-1185">Reference proteome</keyword>
<sequence length="190" mass="20247">MARWKLRDVIIMVVLAIVSGALYKVWDILYTFIPAVSVAGQAAMNGLWMIASVIVAYIIRRPGAALLAELVAASVELVLGGQWGLSNLTAGLLQGTGAEIGFILFLYRRYNLSSCMLSGALAGLGSVVQWYFQYGGDKMSAGNIVLYLIVTLVSGAVLGGYLPKLVGDALNRAGVVRNYAIAREAKAMTQ</sequence>
<dbReference type="RefSeq" id="WP_268043187.1">
    <property type="nucleotide sequence ID" value="NZ_CP104064.1"/>
</dbReference>
<evidence type="ECO:0000256" key="1">
    <source>
        <dbReference type="SAM" id="Phobius"/>
    </source>
</evidence>
<accession>A0ABY6YZ84</accession>
<feature type="transmembrane region" description="Helical" evidence="1">
    <location>
        <begin position="66"/>
        <end position="85"/>
    </location>
</feature>
<feature type="transmembrane region" description="Helical" evidence="1">
    <location>
        <begin position="144"/>
        <end position="162"/>
    </location>
</feature>
<gene>
    <name evidence="2" type="ORF">NZD86_16725</name>
</gene>
<keyword evidence="1" id="KW-1133">Transmembrane helix</keyword>
<feature type="transmembrane region" description="Helical" evidence="1">
    <location>
        <begin position="114"/>
        <end position="132"/>
    </location>
</feature>
<dbReference type="InterPro" id="IPR017195">
    <property type="entry name" value="ABC_thiamin-permease_prd"/>
</dbReference>
<protein>
    <submittedName>
        <fullName evidence="2">ECF transporter S component</fullName>
    </submittedName>
</protein>
<proteinExistence type="predicted"/>